<dbReference type="Gene3D" id="3.10.450.620">
    <property type="entry name" value="JHP933, nucleotidyltransferase-like core domain"/>
    <property type="match status" value="1"/>
</dbReference>
<dbReference type="Pfam" id="PF08843">
    <property type="entry name" value="AbiEii"/>
    <property type="match status" value="1"/>
</dbReference>
<dbReference type="Proteomes" id="UP000494115">
    <property type="component" value="Unassembled WGS sequence"/>
</dbReference>
<gene>
    <name evidence="1" type="ORF">LMG28138_01720</name>
</gene>
<sequence>MVEFFQLSAEERLDALNTAADASGRLPHLLEKDIWVVWSLRHLFAGPYAKHLVFKGGTSLSKAYGVIRRFSEDVDLTYDIRAIASDLIGDAVVPLPASKSQEKKWSKEIRARLCDWVTTEITPRLKLELEQGKLPANVRGENDKVFIDYSPPASGTGYVSPTVMLEFGARSTGEPCDARTIHCDSAAFLKGIEFPTAKPQVMRAERTFWEKATAIHVYCAQGEFRGGERFARHWHDVTRLDNAGFADAAIADTAIGRAVADHKSVFFSEKDTEGEVIDYHAAVSGDLQLVPDRGALTKLAADYRHMVDDGLFLDDVESFESLLERCRVIQHKANAKQVAQ</sequence>
<organism evidence="1 2">
    <name type="scientific">Pararobbsia alpina</name>
    <dbReference type="NCBI Taxonomy" id="621374"/>
    <lineage>
        <taxon>Bacteria</taxon>
        <taxon>Pseudomonadati</taxon>
        <taxon>Pseudomonadota</taxon>
        <taxon>Betaproteobacteria</taxon>
        <taxon>Burkholderiales</taxon>
        <taxon>Burkholderiaceae</taxon>
        <taxon>Pararobbsia</taxon>
    </lineage>
</organism>
<dbReference type="EMBL" id="CADIKM010000006">
    <property type="protein sequence ID" value="CAB3784043.1"/>
    <property type="molecule type" value="Genomic_DNA"/>
</dbReference>
<reference evidence="1 2" key="1">
    <citation type="submission" date="2020-04" db="EMBL/GenBank/DDBJ databases">
        <authorList>
            <person name="De Canck E."/>
        </authorList>
    </citation>
    <scope>NUCLEOTIDE SEQUENCE [LARGE SCALE GENOMIC DNA]</scope>
    <source>
        <strain evidence="1 2">LMG 28138</strain>
    </source>
</reference>
<evidence type="ECO:0000313" key="2">
    <source>
        <dbReference type="Proteomes" id="UP000494115"/>
    </source>
</evidence>
<dbReference type="RefSeq" id="WP_175104335.1">
    <property type="nucleotide sequence ID" value="NZ_CADIKM010000006.1"/>
</dbReference>
<dbReference type="InterPro" id="IPR014942">
    <property type="entry name" value="AbiEii"/>
</dbReference>
<protein>
    <recommendedName>
        <fullName evidence="3">Nucleotidyl transferase AbiEii/AbiGii toxin family protein</fullName>
    </recommendedName>
</protein>
<accession>A0A6S7BAR1</accession>
<dbReference type="AlphaFoldDB" id="A0A6S7BAR1"/>
<proteinExistence type="predicted"/>
<evidence type="ECO:0000313" key="1">
    <source>
        <dbReference type="EMBL" id="CAB3784043.1"/>
    </source>
</evidence>
<keyword evidence="2" id="KW-1185">Reference proteome</keyword>
<name>A0A6S7BAR1_9BURK</name>
<evidence type="ECO:0008006" key="3">
    <source>
        <dbReference type="Google" id="ProtNLM"/>
    </source>
</evidence>